<gene>
    <name evidence="2" type="ORF">S01H1_40342</name>
</gene>
<sequence length="202" mass="23357">ISIYGMSAPNLNSYMIKLIQQLSLRDSRVDIEFEDGKQFDLGTVSLQVLHTPGHSPGHCCFLIPEENLIFLADIDLTSFGPWYGALNSVLNDFITSIEQLITMRFDIALTSHKIDVFKDYTVIRGKLTQYLNRIFQREEKLLTILEDEHSLEEIVNHAIVYRKFPKPIENYQHMESIIIQKHLTRLITKGVVKQTEKGYKLC</sequence>
<dbReference type="EMBL" id="BARS01025542">
    <property type="protein sequence ID" value="GAG05314.1"/>
    <property type="molecule type" value="Genomic_DNA"/>
</dbReference>
<dbReference type="InterPro" id="IPR036866">
    <property type="entry name" value="RibonucZ/Hydroxyglut_hydro"/>
</dbReference>
<evidence type="ECO:0000259" key="1">
    <source>
        <dbReference type="Pfam" id="PF00753"/>
    </source>
</evidence>
<dbReference type="InterPro" id="IPR001279">
    <property type="entry name" value="Metallo-B-lactamas"/>
</dbReference>
<dbReference type="InterPro" id="IPR050662">
    <property type="entry name" value="Sec-metab_biosynth-thioest"/>
</dbReference>
<dbReference type="AlphaFoldDB" id="X0UHS7"/>
<name>X0UHS7_9ZZZZ</name>
<dbReference type="PANTHER" id="PTHR23131:SF0">
    <property type="entry name" value="ENDORIBONUCLEASE LACTB2"/>
    <property type="match status" value="1"/>
</dbReference>
<accession>X0UHS7</accession>
<dbReference type="SUPFAM" id="SSF56281">
    <property type="entry name" value="Metallo-hydrolase/oxidoreductase"/>
    <property type="match status" value="1"/>
</dbReference>
<dbReference type="PANTHER" id="PTHR23131">
    <property type="entry name" value="ENDORIBONUCLEASE LACTB2"/>
    <property type="match status" value="1"/>
</dbReference>
<feature type="non-terminal residue" evidence="2">
    <location>
        <position position="1"/>
    </location>
</feature>
<dbReference type="CDD" id="cd06262">
    <property type="entry name" value="metallo-hydrolase-like_MBL-fold"/>
    <property type="match status" value="1"/>
</dbReference>
<organism evidence="2">
    <name type="scientific">marine sediment metagenome</name>
    <dbReference type="NCBI Taxonomy" id="412755"/>
    <lineage>
        <taxon>unclassified sequences</taxon>
        <taxon>metagenomes</taxon>
        <taxon>ecological metagenomes</taxon>
    </lineage>
</organism>
<dbReference type="Gene3D" id="3.60.15.10">
    <property type="entry name" value="Ribonuclease Z/Hydroxyacylglutathione hydrolase-like"/>
    <property type="match status" value="1"/>
</dbReference>
<reference evidence="2" key="1">
    <citation type="journal article" date="2014" name="Front. Microbiol.">
        <title>High frequency of phylogenetically diverse reductive dehalogenase-homologous genes in deep subseafloor sedimentary metagenomes.</title>
        <authorList>
            <person name="Kawai M."/>
            <person name="Futagami T."/>
            <person name="Toyoda A."/>
            <person name="Takaki Y."/>
            <person name="Nishi S."/>
            <person name="Hori S."/>
            <person name="Arai W."/>
            <person name="Tsubouchi T."/>
            <person name="Morono Y."/>
            <person name="Uchiyama I."/>
            <person name="Ito T."/>
            <person name="Fujiyama A."/>
            <person name="Inagaki F."/>
            <person name="Takami H."/>
        </authorList>
    </citation>
    <scope>NUCLEOTIDE SEQUENCE</scope>
    <source>
        <strain evidence="2">Expedition CK06-06</strain>
    </source>
</reference>
<protein>
    <recommendedName>
        <fullName evidence="1">Metallo-beta-lactamase domain-containing protein</fullName>
    </recommendedName>
</protein>
<proteinExistence type="predicted"/>
<comment type="caution">
    <text evidence="2">The sequence shown here is derived from an EMBL/GenBank/DDBJ whole genome shotgun (WGS) entry which is preliminary data.</text>
</comment>
<dbReference type="Pfam" id="PF00753">
    <property type="entry name" value="Lactamase_B"/>
    <property type="match status" value="1"/>
</dbReference>
<feature type="domain" description="Metallo-beta-lactamase" evidence="1">
    <location>
        <begin position="26"/>
        <end position="112"/>
    </location>
</feature>
<evidence type="ECO:0000313" key="2">
    <source>
        <dbReference type="EMBL" id="GAG05314.1"/>
    </source>
</evidence>